<dbReference type="AlphaFoldDB" id="A0A1W1BZS0"/>
<dbReference type="PANTHER" id="PTHR34472">
    <property type="entry name" value="SULFUR CARRIER PROTEIN THIS"/>
    <property type="match status" value="1"/>
</dbReference>
<dbReference type="InterPro" id="IPR016155">
    <property type="entry name" value="Mopterin_synth/thiamin_S_b"/>
</dbReference>
<protein>
    <recommendedName>
        <fullName evidence="2">Sulfur carrier protein ThiS</fullName>
    </recommendedName>
</protein>
<reference evidence="1" key="1">
    <citation type="submission" date="2016-10" db="EMBL/GenBank/DDBJ databases">
        <authorList>
            <person name="de Groot N.N."/>
        </authorList>
    </citation>
    <scope>NUCLEOTIDE SEQUENCE</scope>
</reference>
<name>A0A1W1BZS0_9ZZZZ</name>
<proteinExistence type="predicted"/>
<gene>
    <name evidence="1" type="ORF">MNB_SM-7-192</name>
</gene>
<dbReference type="Gene3D" id="3.10.20.30">
    <property type="match status" value="1"/>
</dbReference>
<dbReference type="NCBIfam" id="TIGR01683">
    <property type="entry name" value="thiS"/>
    <property type="match status" value="1"/>
</dbReference>
<dbReference type="PANTHER" id="PTHR34472:SF1">
    <property type="entry name" value="SULFUR CARRIER PROTEIN THIS"/>
    <property type="match status" value="1"/>
</dbReference>
<accession>A0A1W1BZS0</accession>
<evidence type="ECO:0000313" key="1">
    <source>
        <dbReference type="EMBL" id="SFV59100.1"/>
    </source>
</evidence>
<dbReference type="CDD" id="cd00565">
    <property type="entry name" value="Ubl_ThiS"/>
    <property type="match status" value="1"/>
</dbReference>
<sequence length="66" mass="7485">MQIIVNGEKREFHEGITLQELIKELKLEGKVMASARNMQIVKQDKWADTILEEGDKIELLDFVGGG</sequence>
<organism evidence="1">
    <name type="scientific">hydrothermal vent metagenome</name>
    <dbReference type="NCBI Taxonomy" id="652676"/>
    <lineage>
        <taxon>unclassified sequences</taxon>
        <taxon>metagenomes</taxon>
        <taxon>ecological metagenomes</taxon>
    </lineage>
</organism>
<dbReference type="InterPro" id="IPR012675">
    <property type="entry name" value="Beta-grasp_dom_sf"/>
</dbReference>
<dbReference type="EMBL" id="FPHB01000045">
    <property type="protein sequence ID" value="SFV59100.1"/>
    <property type="molecule type" value="Genomic_DNA"/>
</dbReference>
<dbReference type="InterPro" id="IPR003749">
    <property type="entry name" value="ThiS/MoaD-like"/>
</dbReference>
<evidence type="ECO:0008006" key="2">
    <source>
        <dbReference type="Google" id="ProtNLM"/>
    </source>
</evidence>
<dbReference type="InterPro" id="IPR010035">
    <property type="entry name" value="Thi_S"/>
</dbReference>
<dbReference type="SUPFAM" id="SSF54285">
    <property type="entry name" value="MoaD/ThiS"/>
    <property type="match status" value="1"/>
</dbReference>
<dbReference type="Pfam" id="PF02597">
    <property type="entry name" value="ThiS"/>
    <property type="match status" value="1"/>
</dbReference>